<evidence type="ECO:0000313" key="3">
    <source>
        <dbReference type="Proteomes" id="UP000054560"/>
    </source>
</evidence>
<name>A0A0L0GBW5_9EUKA</name>
<dbReference type="AlphaFoldDB" id="A0A0L0GBW5"/>
<feature type="region of interest" description="Disordered" evidence="1">
    <location>
        <begin position="1"/>
        <end position="25"/>
    </location>
</feature>
<proteinExistence type="predicted"/>
<dbReference type="EMBL" id="KQ241649">
    <property type="protein sequence ID" value="KNC86485.1"/>
    <property type="molecule type" value="Genomic_DNA"/>
</dbReference>
<sequence length="77" mass="9081">MITRNRERRRRQPHHQQARNPASLASNMDQWFKTHLLIGFDTSFLRWSGAFDMEGQLLSVIHGPMAVDFDGYFYVLN</sequence>
<dbReference type="Proteomes" id="UP000054560">
    <property type="component" value="Unassembled WGS sequence"/>
</dbReference>
<dbReference type="RefSeq" id="XP_014160387.1">
    <property type="nucleotide sequence ID" value="XM_014304912.1"/>
</dbReference>
<evidence type="ECO:0000313" key="2">
    <source>
        <dbReference type="EMBL" id="KNC86485.1"/>
    </source>
</evidence>
<feature type="compositionally biased region" description="Basic residues" evidence="1">
    <location>
        <begin position="1"/>
        <end position="17"/>
    </location>
</feature>
<organism evidence="2 3">
    <name type="scientific">Sphaeroforma arctica JP610</name>
    <dbReference type="NCBI Taxonomy" id="667725"/>
    <lineage>
        <taxon>Eukaryota</taxon>
        <taxon>Ichthyosporea</taxon>
        <taxon>Ichthyophonida</taxon>
        <taxon>Sphaeroforma</taxon>
    </lineage>
</organism>
<accession>A0A0L0GBW5</accession>
<evidence type="ECO:0000256" key="1">
    <source>
        <dbReference type="SAM" id="MobiDB-lite"/>
    </source>
</evidence>
<dbReference type="GeneID" id="25901860"/>
<keyword evidence="3" id="KW-1185">Reference proteome</keyword>
<gene>
    <name evidence="2" type="ORF">SARC_01356</name>
</gene>
<protein>
    <submittedName>
        <fullName evidence="2">Uncharacterized protein</fullName>
    </submittedName>
</protein>
<reference evidence="2 3" key="1">
    <citation type="submission" date="2011-02" db="EMBL/GenBank/DDBJ databases">
        <title>The Genome Sequence of Sphaeroforma arctica JP610.</title>
        <authorList>
            <consortium name="The Broad Institute Genome Sequencing Platform"/>
            <person name="Russ C."/>
            <person name="Cuomo C."/>
            <person name="Young S.K."/>
            <person name="Zeng Q."/>
            <person name="Gargeya S."/>
            <person name="Alvarado L."/>
            <person name="Berlin A."/>
            <person name="Chapman S.B."/>
            <person name="Chen Z."/>
            <person name="Freedman E."/>
            <person name="Gellesch M."/>
            <person name="Goldberg J."/>
            <person name="Griggs A."/>
            <person name="Gujja S."/>
            <person name="Heilman E."/>
            <person name="Heiman D."/>
            <person name="Howarth C."/>
            <person name="Mehta T."/>
            <person name="Neiman D."/>
            <person name="Pearson M."/>
            <person name="Roberts A."/>
            <person name="Saif S."/>
            <person name="Shea T."/>
            <person name="Shenoy N."/>
            <person name="Sisk P."/>
            <person name="Stolte C."/>
            <person name="Sykes S."/>
            <person name="White J."/>
            <person name="Yandava C."/>
            <person name="Burger G."/>
            <person name="Gray M.W."/>
            <person name="Holland P.W.H."/>
            <person name="King N."/>
            <person name="Lang F.B.F."/>
            <person name="Roger A.J."/>
            <person name="Ruiz-Trillo I."/>
            <person name="Haas B."/>
            <person name="Nusbaum C."/>
            <person name="Birren B."/>
        </authorList>
    </citation>
    <scope>NUCLEOTIDE SEQUENCE [LARGE SCALE GENOMIC DNA]</scope>
    <source>
        <strain evidence="2 3">JP610</strain>
    </source>
</reference>